<evidence type="ECO:0000259" key="3">
    <source>
        <dbReference type="Pfam" id="PF14257"/>
    </source>
</evidence>
<organism evidence="4 5">
    <name type="scientific">Splendidivirga corallicola</name>
    <dbReference type="NCBI Taxonomy" id="3051826"/>
    <lineage>
        <taxon>Bacteria</taxon>
        <taxon>Pseudomonadati</taxon>
        <taxon>Bacteroidota</taxon>
        <taxon>Cytophagia</taxon>
        <taxon>Cytophagales</taxon>
        <taxon>Splendidivirgaceae</taxon>
        <taxon>Splendidivirga</taxon>
    </lineage>
</organism>
<evidence type="ECO:0000256" key="2">
    <source>
        <dbReference type="SAM" id="Phobius"/>
    </source>
</evidence>
<reference evidence="4" key="1">
    <citation type="submission" date="2023-06" db="EMBL/GenBank/DDBJ databases">
        <title>Genomic of Parafulvivirga corallium.</title>
        <authorList>
            <person name="Wang G."/>
        </authorList>
    </citation>
    <scope>NUCLEOTIDE SEQUENCE</scope>
    <source>
        <strain evidence="4">BMA10</strain>
    </source>
</reference>
<accession>A0ABT8KKI3</accession>
<evidence type="ECO:0000256" key="1">
    <source>
        <dbReference type="SAM" id="Coils"/>
    </source>
</evidence>
<dbReference type="Proteomes" id="UP001172082">
    <property type="component" value="Unassembled WGS sequence"/>
</dbReference>
<feature type="coiled-coil region" evidence="1">
    <location>
        <begin position="121"/>
        <end position="192"/>
    </location>
</feature>
<proteinExistence type="predicted"/>
<sequence length="260" mass="29950">MKRKIGILIVSVIFILAGCHSKNEDLISGEDMLELSSTTQQKGVTNIERKLVKEGWIEFESKDLLETKKFLSNALARYHGYVSSDREHKSQGKISRVITIRVPAKDFDHLLNEVSGIAGNLDNKEITLKDVTEEFIDIEARLRTKKELEKRYLNLLDQATNVTEMLEIERELNKLRSEIESVEGRLKYLTNKVSLSTLTVTFYQYVSDDSEFGRRFKHAFSNGIDNFIWFFVFLANIWPFAVIAIVLIAGLKIRKRISKD</sequence>
<evidence type="ECO:0000313" key="4">
    <source>
        <dbReference type="EMBL" id="MDN5200253.1"/>
    </source>
</evidence>
<keyword evidence="2" id="KW-0812">Transmembrane</keyword>
<keyword evidence="2" id="KW-0472">Membrane</keyword>
<keyword evidence="2" id="KW-1133">Transmembrane helix</keyword>
<gene>
    <name evidence="4" type="ORF">QQ008_02750</name>
</gene>
<feature type="transmembrane region" description="Helical" evidence="2">
    <location>
        <begin position="227"/>
        <end position="251"/>
    </location>
</feature>
<feature type="domain" description="DUF4349" evidence="3">
    <location>
        <begin position="49"/>
        <end position="249"/>
    </location>
</feature>
<dbReference type="InterPro" id="IPR025645">
    <property type="entry name" value="DUF4349"/>
</dbReference>
<protein>
    <submittedName>
        <fullName evidence="4">DUF4349 domain-containing protein</fullName>
    </submittedName>
</protein>
<keyword evidence="1" id="KW-0175">Coiled coil</keyword>
<evidence type="ECO:0000313" key="5">
    <source>
        <dbReference type="Proteomes" id="UP001172082"/>
    </source>
</evidence>
<dbReference type="EMBL" id="JAUJEA010000001">
    <property type="protein sequence ID" value="MDN5200253.1"/>
    <property type="molecule type" value="Genomic_DNA"/>
</dbReference>
<dbReference type="Pfam" id="PF14257">
    <property type="entry name" value="DUF4349"/>
    <property type="match status" value="1"/>
</dbReference>
<dbReference type="RefSeq" id="WP_346750279.1">
    <property type="nucleotide sequence ID" value="NZ_JAUJEA010000001.1"/>
</dbReference>
<name>A0ABT8KKI3_9BACT</name>
<dbReference type="PROSITE" id="PS51257">
    <property type="entry name" value="PROKAR_LIPOPROTEIN"/>
    <property type="match status" value="1"/>
</dbReference>
<keyword evidence="5" id="KW-1185">Reference proteome</keyword>
<comment type="caution">
    <text evidence="4">The sequence shown here is derived from an EMBL/GenBank/DDBJ whole genome shotgun (WGS) entry which is preliminary data.</text>
</comment>